<dbReference type="Gramene" id="KXG22124">
    <property type="protein sequence ID" value="KXG22124"/>
    <property type="gene ID" value="SORBI_3009G157400"/>
</dbReference>
<sequence length="81" mass="9278">MWEKFEQIYRWKYILLSIKHLFPAGRHYSLSVRSICSTPKDIFSCTNLFIRIDLDSLGLLQHTAKPNLTGSSSVNEMATSA</sequence>
<dbReference type="EMBL" id="CM000768">
    <property type="protein sequence ID" value="KXG22124.1"/>
    <property type="molecule type" value="Genomic_DNA"/>
</dbReference>
<proteinExistence type="predicted"/>
<dbReference type="AlphaFoldDB" id="A0A1B6P8R1"/>
<evidence type="ECO:0000313" key="2">
    <source>
        <dbReference type="Proteomes" id="UP000000768"/>
    </source>
</evidence>
<accession>A0A1B6P8R1</accession>
<reference evidence="1 2" key="1">
    <citation type="journal article" date="2009" name="Nature">
        <title>The Sorghum bicolor genome and the diversification of grasses.</title>
        <authorList>
            <person name="Paterson A.H."/>
            <person name="Bowers J.E."/>
            <person name="Bruggmann R."/>
            <person name="Dubchak I."/>
            <person name="Grimwood J."/>
            <person name="Gundlach H."/>
            <person name="Haberer G."/>
            <person name="Hellsten U."/>
            <person name="Mitros T."/>
            <person name="Poliakov A."/>
            <person name="Schmutz J."/>
            <person name="Spannagl M."/>
            <person name="Tang H."/>
            <person name="Wang X."/>
            <person name="Wicker T."/>
            <person name="Bharti A.K."/>
            <person name="Chapman J."/>
            <person name="Feltus F.A."/>
            <person name="Gowik U."/>
            <person name="Grigoriev I.V."/>
            <person name="Lyons E."/>
            <person name="Maher C.A."/>
            <person name="Martis M."/>
            <person name="Narechania A."/>
            <person name="Otillar R.P."/>
            <person name="Penning B.W."/>
            <person name="Salamov A.A."/>
            <person name="Wang Y."/>
            <person name="Zhang L."/>
            <person name="Carpita N.C."/>
            <person name="Freeling M."/>
            <person name="Gingle A.R."/>
            <person name="Hash C.T."/>
            <person name="Keller B."/>
            <person name="Klein P."/>
            <person name="Kresovich S."/>
            <person name="McCann M.C."/>
            <person name="Ming R."/>
            <person name="Peterson D.G."/>
            <person name="Mehboob-ur-Rahman"/>
            <person name="Ware D."/>
            <person name="Westhoff P."/>
            <person name="Mayer K.F."/>
            <person name="Messing J."/>
            <person name="Rokhsar D.S."/>
        </authorList>
    </citation>
    <scope>NUCLEOTIDE SEQUENCE [LARGE SCALE GENOMIC DNA]</scope>
    <source>
        <strain evidence="2">cv. BTx623</strain>
    </source>
</reference>
<reference evidence="2" key="2">
    <citation type="journal article" date="2018" name="Plant J.">
        <title>The Sorghum bicolor reference genome: improved assembly, gene annotations, a transcriptome atlas, and signatures of genome organization.</title>
        <authorList>
            <person name="McCormick R.F."/>
            <person name="Truong S.K."/>
            <person name="Sreedasyam A."/>
            <person name="Jenkins J."/>
            <person name="Shu S."/>
            <person name="Sims D."/>
            <person name="Kennedy M."/>
            <person name="Amirebrahimi M."/>
            <person name="Weers B.D."/>
            <person name="McKinley B."/>
            <person name="Mattison A."/>
            <person name="Morishige D.T."/>
            <person name="Grimwood J."/>
            <person name="Schmutz J."/>
            <person name="Mullet J.E."/>
        </authorList>
    </citation>
    <scope>NUCLEOTIDE SEQUENCE [LARGE SCALE GENOMIC DNA]</scope>
    <source>
        <strain evidence="2">cv. BTx623</strain>
    </source>
</reference>
<gene>
    <name evidence="1" type="ORF">SORBI_3009G157400</name>
</gene>
<dbReference type="Proteomes" id="UP000000768">
    <property type="component" value="Chromosome 9"/>
</dbReference>
<dbReference type="InParanoid" id="A0A1B6P8R1"/>
<name>A0A1B6P8R1_SORBI</name>
<organism evidence="1 2">
    <name type="scientific">Sorghum bicolor</name>
    <name type="common">Sorghum</name>
    <name type="synonym">Sorghum vulgare</name>
    <dbReference type="NCBI Taxonomy" id="4558"/>
    <lineage>
        <taxon>Eukaryota</taxon>
        <taxon>Viridiplantae</taxon>
        <taxon>Streptophyta</taxon>
        <taxon>Embryophyta</taxon>
        <taxon>Tracheophyta</taxon>
        <taxon>Spermatophyta</taxon>
        <taxon>Magnoliopsida</taxon>
        <taxon>Liliopsida</taxon>
        <taxon>Poales</taxon>
        <taxon>Poaceae</taxon>
        <taxon>PACMAD clade</taxon>
        <taxon>Panicoideae</taxon>
        <taxon>Andropogonodae</taxon>
        <taxon>Andropogoneae</taxon>
        <taxon>Sorghinae</taxon>
        <taxon>Sorghum</taxon>
    </lineage>
</organism>
<protein>
    <submittedName>
        <fullName evidence="1">Uncharacterized protein</fullName>
    </submittedName>
</protein>
<keyword evidence="2" id="KW-1185">Reference proteome</keyword>
<dbReference type="OMA" id="DIFSCTN"/>
<evidence type="ECO:0000313" key="1">
    <source>
        <dbReference type="EMBL" id="KXG22124.1"/>
    </source>
</evidence>